<dbReference type="Proteomes" id="UP001209713">
    <property type="component" value="Unassembled WGS sequence"/>
</dbReference>
<protein>
    <submittedName>
        <fullName evidence="1">Insulinase family protein</fullName>
    </submittedName>
</protein>
<proteinExistence type="predicted"/>
<comment type="caution">
    <text evidence="1">The sequence shown here is derived from an EMBL/GenBank/DDBJ whole genome shotgun (WGS) entry which is preliminary data.</text>
</comment>
<dbReference type="InterPro" id="IPR011249">
    <property type="entry name" value="Metalloenz_LuxS/M16"/>
</dbReference>
<name>A0ABT2YQG5_9GAMM</name>
<reference evidence="1 2" key="1">
    <citation type="submission" date="2022-10" db="EMBL/GenBank/DDBJ databases">
        <title>Marinomonas transparenta sp. nov. and Marinomonas sargassi sp. nov., isolated from marine alga (Sargassum natans (L.) Gaillon).</title>
        <authorList>
            <person name="Wang Y."/>
        </authorList>
    </citation>
    <scope>NUCLEOTIDE SEQUENCE [LARGE SCALE GENOMIC DNA]</scope>
    <source>
        <strain evidence="1 2">C2222</strain>
    </source>
</reference>
<gene>
    <name evidence="1" type="ORF">OFY17_04375</name>
</gene>
<organism evidence="1 2">
    <name type="scientific">Marinomonas sargassi</name>
    <dbReference type="NCBI Taxonomy" id="2984494"/>
    <lineage>
        <taxon>Bacteria</taxon>
        <taxon>Pseudomonadati</taxon>
        <taxon>Pseudomonadota</taxon>
        <taxon>Gammaproteobacteria</taxon>
        <taxon>Oceanospirillales</taxon>
        <taxon>Oceanospirillaceae</taxon>
        <taxon>Marinomonas</taxon>
    </lineage>
</organism>
<accession>A0ABT2YQG5</accession>
<dbReference type="SUPFAM" id="SSF63411">
    <property type="entry name" value="LuxS/MPP-like metallohydrolase"/>
    <property type="match status" value="1"/>
</dbReference>
<dbReference type="RefSeq" id="WP_263529484.1">
    <property type="nucleotide sequence ID" value="NZ_JAOVZB010000001.1"/>
</dbReference>
<dbReference type="Gene3D" id="3.30.830.10">
    <property type="entry name" value="Metalloenzyme, LuxS/M16 peptidase-like"/>
    <property type="match status" value="1"/>
</dbReference>
<keyword evidence="2" id="KW-1185">Reference proteome</keyword>
<sequence>MPVSNRPLFSPPVLAAVMVLCTLAIWLLNLTAPSSKLPTPNLETWHTTSDIPVTWVKHANWETGDKLEIRLVFRSEEHDANLVQTTLAMLMSNSLPLSTASINQRLSPLAAKVSSYYDHESQVIGLTLSNQSQYLNPTLALVTNWLKQPDFKLRTFEQWQRQQQNAQASKHALVNTLFDTQHSMEQVISLKDIQDYYYQLQKSATHIYIVGHLSDQVRPSVEEALNQISLGYQLEDHKKATLDEIKASHVTQLNKQASSQLWQSRSAIALTPMTSVKEWISLQIWGADLVSTLNSQADIDFVQLGLTLSALQPWAGWNIQYAEQLIIDSPQSAEEQTGARFSANSFIHRDNIPSINDRARFADLFSRFKDQLGQQAQSSTWWAYMATQVVHEQGSVPLEDFIESYKEAIDTFTIDDYQNIIEPLIKADSYQEIQTYQ</sequence>
<evidence type="ECO:0000313" key="2">
    <source>
        <dbReference type="Proteomes" id="UP001209713"/>
    </source>
</evidence>
<dbReference type="EMBL" id="JAOVZB010000001">
    <property type="protein sequence ID" value="MCV2402120.1"/>
    <property type="molecule type" value="Genomic_DNA"/>
</dbReference>
<evidence type="ECO:0000313" key="1">
    <source>
        <dbReference type="EMBL" id="MCV2402120.1"/>
    </source>
</evidence>